<feature type="signal peptide" evidence="4">
    <location>
        <begin position="1"/>
        <end position="18"/>
    </location>
</feature>
<dbReference type="Gene3D" id="2.40.40.10">
    <property type="entry name" value="RlpA-like domain"/>
    <property type="match status" value="1"/>
</dbReference>
<dbReference type="InterPro" id="IPR010829">
    <property type="entry name" value="Cerato-platanin"/>
</dbReference>
<gene>
    <name evidence="5" type="ORF">GLOTRDRAFT_9070</name>
</gene>
<feature type="non-terminal residue" evidence="5">
    <location>
        <position position="1"/>
    </location>
</feature>
<organism evidence="5 6">
    <name type="scientific">Gloeophyllum trabeum (strain ATCC 11539 / FP-39264 / Madison 617)</name>
    <name type="common">Brown rot fungus</name>
    <dbReference type="NCBI Taxonomy" id="670483"/>
    <lineage>
        <taxon>Eukaryota</taxon>
        <taxon>Fungi</taxon>
        <taxon>Dikarya</taxon>
        <taxon>Basidiomycota</taxon>
        <taxon>Agaricomycotina</taxon>
        <taxon>Agaricomycetes</taxon>
        <taxon>Gloeophyllales</taxon>
        <taxon>Gloeophyllaceae</taxon>
        <taxon>Gloeophyllum</taxon>
    </lineage>
</organism>
<keyword evidence="3" id="KW-0964">Secreted</keyword>
<protein>
    <recommendedName>
        <fullName evidence="7">Cerato-platanin</fullName>
    </recommendedName>
</protein>
<evidence type="ECO:0000313" key="5">
    <source>
        <dbReference type="EMBL" id="EPQ58758.1"/>
    </source>
</evidence>
<name>S7QHN7_GLOTA</name>
<feature type="chain" id="PRO_5004556148" description="Cerato-platanin" evidence="4">
    <location>
        <begin position="19"/>
        <end position="137"/>
    </location>
</feature>
<keyword evidence="6" id="KW-1185">Reference proteome</keyword>
<reference evidence="5 6" key="1">
    <citation type="journal article" date="2012" name="Science">
        <title>The Paleozoic origin of enzymatic lignin decomposition reconstructed from 31 fungal genomes.</title>
        <authorList>
            <person name="Floudas D."/>
            <person name="Binder M."/>
            <person name="Riley R."/>
            <person name="Barry K."/>
            <person name="Blanchette R.A."/>
            <person name="Henrissat B."/>
            <person name="Martinez A.T."/>
            <person name="Otillar R."/>
            <person name="Spatafora J.W."/>
            <person name="Yadav J.S."/>
            <person name="Aerts A."/>
            <person name="Benoit I."/>
            <person name="Boyd A."/>
            <person name="Carlson A."/>
            <person name="Copeland A."/>
            <person name="Coutinho P.M."/>
            <person name="de Vries R.P."/>
            <person name="Ferreira P."/>
            <person name="Findley K."/>
            <person name="Foster B."/>
            <person name="Gaskell J."/>
            <person name="Glotzer D."/>
            <person name="Gorecki P."/>
            <person name="Heitman J."/>
            <person name="Hesse C."/>
            <person name="Hori C."/>
            <person name="Igarashi K."/>
            <person name="Jurgens J.A."/>
            <person name="Kallen N."/>
            <person name="Kersten P."/>
            <person name="Kohler A."/>
            <person name="Kuees U."/>
            <person name="Kumar T.K.A."/>
            <person name="Kuo A."/>
            <person name="LaButti K."/>
            <person name="Larrondo L.F."/>
            <person name="Lindquist E."/>
            <person name="Ling A."/>
            <person name="Lombard V."/>
            <person name="Lucas S."/>
            <person name="Lundell T."/>
            <person name="Martin R."/>
            <person name="McLaughlin D.J."/>
            <person name="Morgenstern I."/>
            <person name="Morin E."/>
            <person name="Murat C."/>
            <person name="Nagy L.G."/>
            <person name="Nolan M."/>
            <person name="Ohm R.A."/>
            <person name="Patyshakuliyeva A."/>
            <person name="Rokas A."/>
            <person name="Ruiz-Duenas F.J."/>
            <person name="Sabat G."/>
            <person name="Salamov A."/>
            <person name="Samejima M."/>
            <person name="Schmutz J."/>
            <person name="Slot J.C."/>
            <person name="St John F."/>
            <person name="Stenlid J."/>
            <person name="Sun H."/>
            <person name="Sun S."/>
            <person name="Syed K."/>
            <person name="Tsang A."/>
            <person name="Wiebenga A."/>
            <person name="Young D."/>
            <person name="Pisabarro A."/>
            <person name="Eastwood D.C."/>
            <person name="Martin F."/>
            <person name="Cullen D."/>
            <person name="Grigoriev I.V."/>
            <person name="Hibbett D.S."/>
        </authorList>
    </citation>
    <scope>NUCLEOTIDE SEQUENCE [LARGE SCALE GENOMIC DNA]</scope>
    <source>
        <strain evidence="5 6">ATCC 11539</strain>
    </source>
</reference>
<accession>S7QHN7</accession>
<dbReference type="CDD" id="cd22778">
    <property type="entry name" value="DPBB_CEPL-like"/>
    <property type="match status" value="1"/>
</dbReference>
<comment type="similarity">
    <text evidence="2">Belongs to the cerato-platanin family.</text>
</comment>
<dbReference type="eggNOG" id="ENOG502SQTH">
    <property type="taxonomic scope" value="Eukaryota"/>
</dbReference>
<evidence type="ECO:0000256" key="3">
    <source>
        <dbReference type="ARBA" id="ARBA00022525"/>
    </source>
</evidence>
<comment type="subcellular location">
    <subcellularLocation>
        <location evidence="1">Secreted</location>
    </subcellularLocation>
</comment>
<dbReference type="KEGG" id="gtr:GLOTRDRAFT_9070"/>
<dbReference type="STRING" id="670483.S7QHN7"/>
<dbReference type="EMBL" id="KB469298">
    <property type="protein sequence ID" value="EPQ58758.1"/>
    <property type="molecule type" value="Genomic_DNA"/>
</dbReference>
<evidence type="ECO:0000256" key="2">
    <source>
        <dbReference type="ARBA" id="ARBA00010421"/>
    </source>
</evidence>
<dbReference type="HOGENOM" id="CLU_111635_0_0_1"/>
<dbReference type="OMA" id="KYMNIVA"/>
<dbReference type="RefSeq" id="XP_007862783.1">
    <property type="nucleotide sequence ID" value="XM_007864592.1"/>
</dbReference>
<dbReference type="Proteomes" id="UP000030669">
    <property type="component" value="Unassembled WGS sequence"/>
</dbReference>
<evidence type="ECO:0008006" key="7">
    <source>
        <dbReference type="Google" id="ProtNLM"/>
    </source>
</evidence>
<proteinExistence type="inferred from homology"/>
<evidence type="ECO:0000256" key="4">
    <source>
        <dbReference type="SAM" id="SignalP"/>
    </source>
</evidence>
<feature type="non-terminal residue" evidence="5">
    <location>
        <position position="137"/>
    </location>
</feature>
<dbReference type="GeneID" id="19309272"/>
<sequence>FTVALLSLAASALPLALGVKVSYDPVYDNADQSLDTVACSDGPNGLETLHYTTFGSLPGFPYIGGTDKVEGWNSAQCGTCWQLQYNGKYMNIVAVDHADEGFNISEEAMNELTGGQAEQLGEVDVTVTQVDKAFCWL</sequence>
<dbReference type="InterPro" id="IPR036908">
    <property type="entry name" value="RlpA-like_sf"/>
</dbReference>
<keyword evidence="4" id="KW-0732">Signal</keyword>
<evidence type="ECO:0000256" key="1">
    <source>
        <dbReference type="ARBA" id="ARBA00004613"/>
    </source>
</evidence>
<dbReference type="GO" id="GO:0005576">
    <property type="term" value="C:extracellular region"/>
    <property type="evidence" value="ECO:0007669"/>
    <property type="project" value="UniProtKB-SubCell"/>
</dbReference>
<dbReference type="AlphaFoldDB" id="S7QHN7"/>
<dbReference type="SUPFAM" id="SSF50685">
    <property type="entry name" value="Barwin-like endoglucanases"/>
    <property type="match status" value="1"/>
</dbReference>
<evidence type="ECO:0000313" key="6">
    <source>
        <dbReference type="Proteomes" id="UP000030669"/>
    </source>
</evidence>
<dbReference type="OrthoDB" id="4898945at2759"/>
<dbReference type="Pfam" id="PF07249">
    <property type="entry name" value="Cerato-platanin"/>
    <property type="match status" value="1"/>
</dbReference>